<sequence>MGSDDERSNAGPGRPSKVARLIDEYAMEGVGAELEALWTAEGDARSSLRDLADRFNRELVRAALEREDAQLLVGEYENLYRLLTDDDVSGADRTRARRRIERAGVDVDALESSFVSYQSIRTYLTSHRGAEYDPGPSDPVKSAEEHVERLRGRTAAVTGSKLEQLRSQDYLTLGDADTVVAVNVTCRDCGARYEVSELLARGGCDCMGSKYPHSTM</sequence>
<evidence type="ECO:0000313" key="2">
    <source>
        <dbReference type="Proteomes" id="UP001596461"/>
    </source>
</evidence>
<dbReference type="AlphaFoldDB" id="A0ABD5WCI5"/>
<dbReference type="Proteomes" id="UP001596461">
    <property type="component" value="Unassembled WGS sequence"/>
</dbReference>
<evidence type="ECO:0000313" key="1">
    <source>
        <dbReference type="EMBL" id="MFC7068679.1"/>
    </source>
</evidence>
<protein>
    <submittedName>
        <fullName evidence="1">Rod-determining factor RdfA</fullName>
    </submittedName>
</protein>
<dbReference type="EMBL" id="JBHTAH010000002">
    <property type="protein sequence ID" value="MFC7068679.1"/>
    <property type="molecule type" value="Genomic_DNA"/>
</dbReference>
<proteinExistence type="predicted"/>
<name>A0ABD5WCI5_9EURY</name>
<organism evidence="1 2">
    <name type="scientific">Halobaculum lipolyticum</name>
    <dbReference type="NCBI Taxonomy" id="3032001"/>
    <lineage>
        <taxon>Archaea</taxon>
        <taxon>Methanobacteriati</taxon>
        <taxon>Methanobacteriota</taxon>
        <taxon>Stenosarchaea group</taxon>
        <taxon>Halobacteria</taxon>
        <taxon>Halobacteriales</taxon>
        <taxon>Haloferacaceae</taxon>
        <taxon>Halobaculum</taxon>
    </lineage>
</organism>
<keyword evidence="2" id="KW-1185">Reference proteome</keyword>
<gene>
    <name evidence="1" type="primary">rdfA</name>
    <name evidence="1" type="ORF">ACFQL9_03420</name>
</gene>
<accession>A0ABD5WCI5</accession>
<dbReference type="GeneID" id="81126803"/>
<comment type="caution">
    <text evidence="1">The sequence shown here is derived from an EMBL/GenBank/DDBJ whole genome shotgun (WGS) entry which is preliminary data.</text>
</comment>
<dbReference type="Pfam" id="PF21811">
    <property type="entry name" value="RdfA"/>
    <property type="match status" value="1"/>
</dbReference>
<dbReference type="InterPro" id="IPR048925">
    <property type="entry name" value="RdfA"/>
</dbReference>
<dbReference type="RefSeq" id="WP_284033515.1">
    <property type="nucleotide sequence ID" value="NZ_CP126155.1"/>
</dbReference>
<reference evidence="1 2" key="1">
    <citation type="journal article" date="2019" name="Int. J. Syst. Evol. Microbiol.">
        <title>The Global Catalogue of Microorganisms (GCM) 10K type strain sequencing project: providing services to taxonomists for standard genome sequencing and annotation.</title>
        <authorList>
            <consortium name="The Broad Institute Genomics Platform"/>
            <consortium name="The Broad Institute Genome Sequencing Center for Infectious Disease"/>
            <person name="Wu L."/>
            <person name="Ma J."/>
        </authorList>
    </citation>
    <scope>NUCLEOTIDE SEQUENCE [LARGE SCALE GENOMIC DNA]</scope>
    <source>
        <strain evidence="1 2">DT31</strain>
    </source>
</reference>